<keyword evidence="2" id="KW-1185">Reference proteome</keyword>
<dbReference type="AlphaFoldDB" id="A0A1I6R5J4"/>
<dbReference type="OrthoDB" id="1149272at2"/>
<sequence>MRIYNSFEEIDFDVKRLNLERKIAWEEIKHSSNEVQESFSPYNWIPTILSSIKKFGILLLLKKIFNK</sequence>
<protein>
    <submittedName>
        <fullName evidence="1">Uncharacterized protein</fullName>
    </submittedName>
</protein>
<accession>A0A1I6R5J4</accession>
<proteinExistence type="predicted"/>
<reference evidence="2" key="1">
    <citation type="submission" date="2016-10" db="EMBL/GenBank/DDBJ databases">
        <authorList>
            <person name="Varghese N."/>
            <person name="Submissions S."/>
        </authorList>
    </citation>
    <scope>NUCLEOTIDE SEQUENCE [LARGE SCALE GENOMIC DNA]</scope>
    <source>
        <strain evidence="2">DSM 24450</strain>
    </source>
</reference>
<dbReference type="Proteomes" id="UP000199312">
    <property type="component" value="Unassembled WGS sequence"/>
</dbReference>
<dbReference type="STRING" id="593133.SAMN04488006_2238"/>
<evidence type="ECO:0000313" key="2">
    <source>
        <dbReference type="Proteomes" id="UP000199312"/>
    </source>
</evidence>
<dbReference type="EMBL" id="FOZP01000005">
    <property type="protein sequence ID" value="SFS59929.1"/>
    <property type="molecule type" value="Genomic_DNA"/>
</dbReference>
<gene>
    <name evidence="1" type="ORF">SAMN04488006_2238</name>
</gene>
<dbReference type="RefSeq" id="WP_090226321.1">
    <property type="nucleotide sequence ID" value="NZ_FOZP01000005.1"/>
</dbReference>
<evidence type="ECO:0000313" key="1">
    <source>
        <dbReference type="EMBL" id="SFS59929.1"/>
    </source>
</evidence>
<name>A0A1I6R5J4_9FLAO</name>
<organism evidence="1 2">
    <name type="scientific">Lutibacter maritimus</name>
    <dbReference type="NCBI Taxonomy" id="593133"/>
    <lineage>
        <taxon>Bacteria</taxon>
        <taxon>Pseudomonadati</taxon>
        <taxon>Bacteroidota</taxon>
        <taxon>Flavobacteriia</taxon>
        <taxon>Flavobacteriales</taxon>
        <taxon>Flavobacteriaceae</taxon>
        <taxon>Lutibacter</taxon>
    </lineage>
</organism>